<sequence>MFLKFLLAVFSLKSLACSEIIYKVIDDFENGISTLYYTSVVQGSAFYEYKLSNSMLELKYKFSSHEQADFIEVLRSYGPEYQNFGCTNPLGISIDIQIDELNVDTFKFMLYTESSSGQPDVFAYSFDLSSATTNQWFNLVMPFDKFKIFHSTSSNPVLNLNRIKAWRLTIFNKLNNHSKLIRFKSIKQLCHASMHTKPSNLAISSIFIQIWNTDGCACGQWSETRWHEELMKMDSIGIKRLIVQYTVYDKHSWLSKDWTGRSTLDRILEAANLVQNFQIVLGLYFDEKWNTFNKYEQNYYGLLMAEHEKLIDQIVDLYGTKRSFGGFYIPQEWNNVEWSDDLSLDLFVEWTRKLSGYIKLKGNFSILLSPFFRSYVDLEKTRIIYEKFLNSSNDSMSFIDEICVQDSIGVDKAYANNFISLYNTLEVLKVIVERNRVKFGVNIELFEQVGKHFVPADKERVQRQLRAAKFFTSNIFGFDWTYMMAQNYSLFNQYSRTFNFNV</sequence>
<dbReference type="InterPro" id="IPR027849">
    <property type="entry name" value="DUF4434"/>
</dbReference>
<evidence type="ECO:0000313" key="4">
    <source>
        <dbReference type="Proteomes" id="UP000276133"/>
    </source>
</evidence>
<feature type="signal peptide" evidence="1">
    <location>
        <begin position="1"/>
        <end position="18"/>
    </location>
</feature>
<name>A0A3M7QES0_BRAPC</name>
<dbReference type="Proteomes" id="UP000276133">
    <property type="component" value="Unassembled WGS sequence"/>
</dbReference>
<evidence type="ECO:0000259" key="2">
    <source>
        <dbReference type="Pfam" id="PF14488"/>
    </source>
</evidence>
<reference evidence="3 4" key="1">
    <citation type="journal article" date="2018" name="Sci. Rep.">
        <title>Genomic signatures of local adaptation to the degree of environmental predictability in rotifers.</title>
        <authorList>
            <person name="Franch-Gras L."/>
            <person name="Hahn C."/>
            <person name="Garcia-Roger E.M."/>
            <person name="Carmona M.J."/>
            <person name="Serra M."/>
            <person name="Gomez A."/>
        </authorList>
    </citation>
    <scope>NUCLEOTIDE SEQUENCE [LARGE SCALE GENOMIC DNA]</scope>
    <source>
        <strain evidence="3">HYR1</strain>
    </source>
</reference>
<dbReference type="AlphaFoldDB" id="A0A3M7QES0"/>
<proteinExistence type="predicted"/>
<protein>
    <submittedName>
        <fullName evidence="3">DUF4434 domain-containing</fullName>
    </submittedName>
</protein>
<feature type="domain" description="DUF4434" evidence="2">
    <location>
        <begin position="203"/>
        <end position="484"/>
    </location>
</feature>
<accession>A0A3M7QES0</accession>
<evidence type="ECO:0000256" key="1">
    <source>
        <dbReference type="SAM" id="SignalP"/>
    </source>
</evidence>
<dbReference type="EMBL" id="REGN01006464">
    <property type="protein sequence ID" value="RNA09458.1"/>
    <property type="molecule type" value="Genomic_DNA"/>
</dbReference>
<dbReference type="Pfam" id="PF14488">
    <property type="entry name" value="DUF4434"/>
    <property type="match status" value="1"/>
</dbReference>
<organism evidence="3 4">
    <name type="scientific">Brachionus plicatilis</name>
    <name type="common">Marine rotifer</name>
    <name type="synonym">Brachionus muelleri</name>
    <dbReference type="NCBI Taxonomy" id="10195"/>
    <lineage>
        <taxon>Eukaryota</taxon>
        <taxon>Metazoa</taxon>
        <taxon>Spiralia</taxon>
        <taxon>Gnathifera</taxon>
        <taxon>Rotifera</taxon>
        <taxon>Eurotatoria</taxon>
        <taxon>Monogononta</taxon>
        <taxon>Pseudotrocha</taxon>
        <taxon>Ploima</taxon>
        <taxon>Brachionidae</taxon>
        <taxon>Brachionus</taxon>
    </lineage>
</organism>
<keyword evidence="4" id="KW-1185">Reference proteome</keyword>
<keyword evidence="1" id="KW-0732">Signal</keyword>
<comment type="caution">
    <text evidence="3">The sequence shown here is derived from an EMBL/GenBank/DDBJ whole genome shotgun (WGS) entry which is preliminary data.</text>
</comment>
<evidence type="ECO:0000313" key="3">
    <source>
        <dbReference type="EMBL" id="RNA09458.1"/>
    </source>
</evidence>
<dbReference type="Gene3D" id="3.20.20.80">
    <property type="entry name" value="Glycosidases"/>
    <property type="match status" value="1"/>
</dbReference>
<feature type="chain" id="PRO_5018067187" evidence="1">
    <location>
        <begin position="19"/>
        <end position="502"/>
    </location>
</feature>
<gene>
    <name evidence="3" type="ORF">BpHYR1_042538</name>
</gene>